<dbReference type="InterPro" id="IPR004398">
    <property type="entry name" value="RNA_MeTrfase_RsmD"/>
</dbReference>
<dbReference type="InterPro" id="IPR002052">
    <property type="entry name" value="DNA_methylase_N6_adenine_CS"/>
</dbReference>
<keyword evidence="8" id="KW-0949">S-adenosyl-L-methionine</keyword>
<dbReference type="GO" id="GO:0052913">
    <property type="term" value="F:16S rRNA (guanine(966)-N(2))-methyltransferase activity"/>
    <property type="evidence" value="ECO:0007669"/>
    <property type="project" value="UniProtKB-EC"/>
</dbReference>
<organism evidence="9 10">
    <name type="scientific">SAR86 cluster bacterium</name>
    <dbReference type="NCBI Taxonomy" id="2030880"/>
    <lineage>
        <taxon>Bacteria</taxon>
        <taxon>Pseudomonadati</taxon>
        <taxon>Pseudomonadota</taxon>
        <taxon>Gammaproteobacteria</taxon>
        <taxon>SAR86 cluster</taxon>
    </lineage>
</organism>
<evidence type="ECO:0000256" key="7">
    <source>
        <dbReference type="ARBA" id="ARBA00048326"/>
    </source>
</evidence>
<dbReference type="PROSITE" id="PS00092">
    <property type="entry name" value="N6_MTASE"/>
    <property type="match status" value="1"/>
</dbReference>
<evidence type="ECO:0000313" key="10">
    <source>
        <dbReference type="Proteomes" id="UP000585327"/>
    </source>
</evidence>
<dbReference type="Proteomes" id="UP000585327">
    <property type="component" value="Unassembled WGS sequence"/>
</dbReference>
<keyword evidence="6 8" id="KW-0808">Transferase</keyword>
<gene>
    <name evidence="9" type="primary">rsmD</name>
    <name evidence="9" type="ORF">H2021_01830</name>
</gene>
<evidence type="ECO:0000256" key="6">
    <source>
        <dbReference type="ARBA" id="ARBA00022679"/>
    </source>
</evidence>
<sequence length="183" mass="21217">MNSIRISGGNLKGKKIFFDFNDSLRPTSNKLREILFNWIHFEFEQGFECLDLFAGTGALGFEAISRNASKVTFIELNKKHYLNIKKNISKLELQDSSKIFFKDAFSWIAKNDLSNFDLIVIDPPFNMQLEEKALKKIVSKNELKKSCKIYLEFSKFCEIEIPGRLRILKEKKLGDVRALLLEI</sequence>
<dbReference type="Pfam" id="PF03602">
    <property type="entry name" value="Cons_hypoth95"/>
    <property type="match status" value="1"/>
</dbReference>
<dbReference type="PANTHER" id="PTHR43542:SF1">
    <property type="entry name" value="METHYLTRANSFERASE"/>
    <property type="match status" value="1"/>
</dbReference>
<dbReference type="GO" id="GO:0003676">
    <property type="term" value="F:nucleic acid binding"/>
    <property type="evidence" value="ECO:0007669"/>
    <property type="project" value="InterPro"/>
</dbReference>
<dbReference type="PIRSF" id="PIRSF004553">
    <property type="entry name" value="CHP00095"/>
    <property type="match status" value="1"/>
</dbReference>
<dbReference type="EC" id="2.1.1.171" evidence="3 8"/>
<name>A0A838YR57_9GAMM</name>
<dbReference type="InterPro" id="IPR029063">
    <property type="entry name" value="SAM-dependent_MTases_sf"/>
</dbReference>
<dbReference type="SUPFAM" id="SSF53335">
    <property type="entry name" value="S-adenosyl-L-methionine-dependent methyltransferases"/>
    <property type="match status" value="1"/>
</dbReference>
<evidence type="ECO:0000256" key="8">
    <source>
        <dbReference type="PIRNR" id="PIRNR004553"/>
    </source>
</evidence>
<evidence type="ECO:0000256" key="4">
    <source>
        <dbReference type="ARBA" id="ARBA00013682"/>
    </source>
</evidence>
<evidence type="ECO:0000256" key="2">
    <source>
        <dbReference type="ARBA" id="ARBA00005269"/>
    </source>
</evidence>
<evidence type="ECO:0000313" key="9">
    <source>
        <dbReference type="EMBL" id="MBA4723933.1"/>
    </source>
</evidence>
<keyword evidence="8" id="KW-0698">rRNA processing</keyword>
<comment type="similarity">
    <text evidence="2 8">Belongs to the methyltransferase superfamily. RsmD family.</text>
</comment>
<comment type="caution">
    <text evidence="9">The sequence shown here is derived from an EMBL/GenBank/DDBJ whole genome shotgun (WGS) entry which is preliminary data.</text>
</comment>
<dbReference type="PANTHER" id="PTHR43542">
    <property type="entry name" value="METHYLTRANSFERASE"/>
    <property type="match status" value="1"/>
</dbReference>
<dbReference type="EMBL" id="JACETM010000011">
    <property type="protein sequence ID" value="MBA4723933.1"/>
    <property type="molecule type" value="Genomic_DNA"/>
</dbReference>
<evidence type="ECO:0000256" key="1">
    <source>
        <dbReference type="ARBA" id="ARBA00002649"/>
    </source>
</evidence>
<dbReference type="NCBIfam" id="TIGR00095">
    <property type="entry name" value="16S rRNA (guanine(966)-N(2))-methyltransferase RsmD"/>
    <property type="match status" value="1"/>
</dbReference>
<comment type="catalytic activity">
    <reaction evidence="7 8">
        <text>guanosine(966) in 16S rRNA + S-adenosyl-L-methionine = N(2)-methylguanosine(966) in 16S rRNA + S-adenosyl-L-homocysteine + H(+)</text>
        <dbReference type="Rhea" id="RHEA:23548"/>
        <dbReference type="Rhea" id="RHEA-COMP:10211"/>
        <dbReference type="Rhea" id="RHEA-COMP:10212"/>
        <dbReference type="ChEBI" id="CHEBI:15378"/>
        <dbReference type="ChEBI" id="CHEBI:57856"/>
        <dbReference type="ChEBI" id="CHEBI:59789"/>
        <dbReference type="ChEBI" id="CHEBI:74269"/>
        <dbReference type="ChEBI" id="CHEBI:74481"/>
        <dbReference type="EC" id="2.1.1.171"/>
    </reaction>
</comment>
<dbReference type="Gene3D" id="3.40.50.150">
    <property type="entry name" value="Vaccinia Virus protein VP39"/>
    <property type="match status" value="1"/>
</dbReference>
<dbReference type="AlphaFoldDB" id="A0A838YR57"/>
<evidence type="ECO:0000256" key="5">
    <source>
        <dbReference type="ARBA" id="ARBA00022603"/>
    </source>
</evidence>
<reference evidence="9 10" key="1">
    <citation type="submission" date="2020-06" db="EMBL/GenBank/DDBJ databases">
        <title>Dysbiosis in marine aquaculture revealed through microbiome analysis: reverse ecology for environmental sustainability.</title>
        <authorList>
            <person name="Haro-Moreno J.M."/>
            <person name="Coutinho F.H."/>
            <person name="Zaragoza-Solas A."/>
            <person name="Picazo A."/>
            <person name="Almagro-Moreno S."/>
            <person name="Lopez-Perez M."/>
        </authorList>
    </citation>
    <scope>NUCLEOTIDE SEQUENCE [LARGE SCALE GENOMIC DNA]</scope>
    <source>
        <strain evidence="9">MCMED-G42</strain>
    </source>
</reference>
<proteinExistence type="inferred from homology"/>
<accession>A0A838YR57</accession>
<evidence type="ECO:0000256" key="3">
    <source>
        <dbReference type="ARBA" id="ARBA00012141"/>
    </source>
</evidence>
<dbReference type="CDD" id="cd02440">
    <property type="entry name" value="AdoMet_MTases"/>
    <property type="match status" value="1"/>
</dbReference>
<comment type="function">
    <text evidence="1 8">Specifically methylates the guanine in position 966 of 16S rRNA in the assembled 30S particle.</text>
</comment>
<protein>
    <recommendedName>
        <fullName evidence="4 8">Ribosomal RNA small subunit methyltransferase D</fullName>
        <ecNumber evidence="3 8">2.1.1.171</ecNumber>
    </recommendedName>
</protein>
<keyword evidence="5 8" id="KW-0489">Methyltransferase</keyword>